<keyword evidence="2" id="KW-1185">Reference proteome</keyword>
<comment type="caution">
    <text evidence="1">The sequence shown here is derived from an EMBL/GenBank/DDBJ whole genome shotgun (WGS) entry which is preliminary data.</text>
</comment>
<name>A0A6G1CMP9_9ORYZ</name>
<gene>
    <name evidence="1" type="ORF">E2562_000300</name>
</gene>
<sequence length="69" mass="7351">MATEGLVPITQAYLARYYDKNPLPSLPNATTSHADCLRTLSTGLAAIAPITTGELPLPPSRGSRPRSRC</sequence>
<organism evidence="1 2">
    <name type="scientific">Oryza meyeriana var. granulata</name>
    <dbReference type="NCBI Taxonomy" id="110450"/>
    <lineage>
        <taxon>Eukaryota</taxon>
        <taxon>Viridiplantae</taxon>
        <taxon>Streptophyta</taxon>
        <taxon>Embryophyta</taxon>
        <taxon>Tracheophyta</taxon>
        <taxon>Spermatophyta</taxon>
        <taxon>Magnoliopsida</taxon>
        <taxon>Liliopsida</taxon>
        <taxon>Poales</taxon>
        <taxon>Poaceae</taxon>
        <taxon>BOP clade</taxon>
        <taxon>Oryzoideae</taxon>
        <taxon>Oryzeae</taxon>
        <taxon>Oryzinae</taxon>
        <taxon>Oryza</taxon>
        <taxon>Oryza meyeriana</taxon>
    </lineage>
</organism>
<dbReference type="AlphaFoldDB" id="A0A6G1CMP9"/>
<evidence type="ECO:0000313" key="1">
    <source>
        <dbReference type="EMBL" id="KAF0901419.1"/>
    </source>
</evidence>
<reference evidence="1 2" key="1">
    <citation type="submission" date="2019-11" db="EMBL/GenBank/DDBJ databases">
        <title>Whole genome sequence of Oryza granulata.</title>
        <authorList>
            <person name="Li W."/>
        </authorList>
    </citation>
    <scope>NUCLEOTIDE SEQUENCE [LARGE SCALE GENOMIC DNA]</scope>
    <source>
        <strain evidence="2">cv. Menghai</strain>
        <tissue evidence="1">Leaf</tissue>
    </source>
</reference>
<accession>A0A6G1CMP9</accession>
<evidence type="ECO:0000313" key="2">
    <source>
        <dbReference type="Proteomes" id="UP000479710"/>
    </source>
</evidence>
<proteinExistence type="predicted"/>
<protein>
    <submittedName>
        <fullName evidence="1">Uncharacterized protein</fullName>
    </submittedName>
</protein>
<dbReference type="OrthoDB" id="1434354at2759"/>
<dbReference type="EMBL" id="SPHZ02000008">
    <property type="protein sequence ID" value="KAF0901419.1"/>
    <property type="molecule type" value="Genomic_DNA"/>
</dbReference>
<dbReference type="Proteomes" id="UP000479710">
    <property type="component" value="Unassembled WGS sequence"/>
</dbReference>